<name>A0ABX8SBT1_9ACTN</name>
<sequence>MRTVAQNDGHTVRTIGARRFVAAFDPDHDDPELLRTLILLLRTAALAASVRTGGQLAAAEEKIALALDEVDKLDEVKKAAGAIQKSATKIESSCSGIHAGIHRLLAEATAAITDDTAAPSGDDQRRVA</sequence>
<protein>
    <recommendedName>
        <fullName evidence="3">Transposase</fullName>
    </recommendedName>
</protein>
<evidence type="ECO:0008006" key="3">
    <source>
        <dbReference type="Google" id="ProtNLM"/>
    </source>
</evidence>
<evidence type="ECO:0000313" key="2">
    <source>
        <dbReference type="Proteomes" id="UP000887023"/>
    </source>
</evidence>
<dbReference type="Proteomes" id="UP000887023">
    <property type="component" value="Chromosome"/>
</dbReference>
<dbReference type="RefSeq" id="WP_066466740.1">
    <property type="nucleotide sequence ID" value="NZ_CBCRUZ010000003.1"/>
</dbReference>
<evidence type="ECO:0000313" key="1">
    <source>
        <dbReference type="EMBL" id="QXQ14432.1"/>
    </source>
</evidence>
<dbReference type="EMBL" id="CP079105">
    <property type="protein sequence ID" value="QXQ14432.1"/>
    <property type="molecule type" value="Genomic_DNA"/>
</dbReference>
<keyword evidence="2" id="KW-1185">Reference proteome</keyword>
<accession>A0ABX8SBT1</accession>
<reference evidence="1" key="1">
    <citation type="submission" date="2021-07" db="EMBL/GenBank/DDBJ databases">
        <title>Candidatus Kaistella beijingensis sp. nov. isolated from a municipal wastewater treatment plant is involved in sludge foaming.</title>
        <authorList>
            <person name="Song Y."/>
            <person name="Liu S.-J."/>
        </authorList>
    </citation>
    <scope>NUCLEOTIDE SEQUENCE</scope>
    <source>
        <strain evidence="1">DSM 43998</strain>
    </source>
</reference>
<proteinExistence type="predicted"/>
<gene>
    <name evidence="1" type="ORF">KV203_03170</name>
</gene>
<organism evidence="1 2">
    <name type="scientific">Skermania pinensis</name>
    <dbReference type="NCBI Taxonomy" id="39122"/>
    <lineage>
        <taxon>Bacteria</taxon>
        <taxon>Bacillati</taxon>
        <taxon>Actinomycetota</taxon>
        <taxon>Actinomycetes</taxon>
        <taxon>Mycobacteriales</taxon>
        <taxon>Gordoniaceae</taxon>
        <taxon>Skermania</taxon>
    </lineage>
</organism>